<dbReference type="AlphaFoldDB" id="A0A7Z7NKF4"/>
<reference evidence="2 3" key="1">
    <citation type="submission" date="2018-01" db="EMBL/GenBank/DDBJ databases">
        <authorList>
            <person name="Clerissi C."/>
        </authorList>
    </citation>
    <scope>NUCLEOTIDE SEQUENCE [LARGE SCALE GENOMIC DNA]</scope>
    <source>
        <strain evidence="2">Cupriavidus taiwanensis STM 6021</strain>
    </source>
</reference>
<feature type="compositionally biased region" description="Basic and acidic residues" evidence="1">
    <location>
        <begin position="241"/>
        <end position="256"/>
    </location>
</feature>
<feature type="region of interest" description="Disordered" evidence="1">
    <location>
        <begin position="111"/>
        <end position="142"/>
    </location>
</feature>
<feature type="compositionally biased region" description="Low complexity" evidence="1">
    <location>
        <begin position="1"/>
        <end position="18"/>
    </location>
</feature>
<feature type="region of interest" description="Disordered" evidence="1">
    <location>
        <begin position="1"/>
        <end position="88"/>
    </location>
</feature>
<name>A0A7Z7NKF4_9BURK</name>
<protein>
    <submittedName>
        <fullName evidence="2">Uncharacterized protein</fullName>
    </submittedName>
</protein>
<feature type="compositionally biased region" description="Low complexity" evidence="1">
    <location>
        <begin position="395"/>
        <end position="407"/>
    </location>
</feature>
<accession>A0A7Z7NKF4</accession>
<evidence type="ECO:0000256" key="1">
    <source>
        <dbReference type="SAM" id="MobiDB-lite"/>
    </source>
</evidence>
<feature type="region of interest" description="Disordered" evidence="1">
    <location>
        <begin position="156"/>
        <end position="187"/>
    </location>
</feature>
<comment type="caution">
    <text evidence="2">The sequence shown here is derived from an EMBL/GenBank/DDBJ whole genome shotgun (WGS) entry which is preliminary data.</text>
</comment>
<gene>
    <name evidence="2" type="ORF">CBM2594_A40546</name>
</gene>
<proteinExistence type="predicted"/>
<evidence type="ECO:0000313" key="2">
    <source>
        <dbReference type="EMBL" id="SPC09223.1"/>
    </source>
</evidence>
<feature type="region of interest" description="Disordered" evidence="1">
    <location>
        <begin position="227"/>
        <end position="288"/>
    </location>
</feature>
<dbReference type="EMBL" id="OGUU01000008">
    <property type="protein sequence ID" value="SPC09223.1"/>
    <property type="molecule type" value="Genomic_DNA"/>
</dbReference>
<feature type="region of interest" description="Disordered" evidence="1">
    <location>
        <begin position="425"/>
        <end position="484"/>
    </location>
</feature>
<dbReference type="Proteomes" id="UP000257139">
    <property type="component" value="Chromosome CBM2594_a"/>
</dbReference>
<feature type="compositionally biased region" description="Basic and acidic residues" evidence="1">
    <location>
        <begin position="76"/>
        <end position="88"/>
    </location>
</feature>
<evidence type="ECO:0000313" key="3">
    <source>
        <dbReference type="Proteomes" id="UP000257139"/>
    </source>
</evidence>
<sequence length="582" mass="62374">MHAPQRGARAVAQAARGGVHAGRDLAQSGIDGLQRHPQEAHQQRIDQRGDAAGQQQPRRHPELLLQPGRQRIVQPRHGDQHAHRDDRARQRIAHAAHPGQAAHQPAALAVDRARGVAHRQRNRHRGERGDAGQQEAVAHQADEARAELRVAIGEGHATQHQRGDQETQQHRHQARRQRQPAAGAVEGPGRGAALVAEHLRAAAAGALHQQDGGDEQQHAGRQLRRGVLVAQREPGAVDAGGEGRDGEIGHRAEISQRFHHRQRGAGDDAGARQRQYHAPEPAPGAVAEQARGLQRILGLLQEGGARGQVNVRVQHQREQRDGAAQRADLRKPVVARAPAGQLAQPALHRAGELQRVGVGVGNHIGRHRHRQHQRPFHHGMAREAVGRYQPGGGHAQQQHAGSDAAQQPQGIEHVLGQHRVDQVAPGIAGGQQHGGRNHQHRHGDQQRHRHGGQGQGVEMAAAGQKHAGTVSKVPPAEPEPGGAVCGLTHSSNAGAVGAPRGGRTRAAGTPHVPIMRTCEPIPIHDCPAPRPAAVRPPVPMPRVPLSPPRPSSRWIVSATPSAATPWSRACRSRWRAAMSPAC</sequence>
<feature type="compositionally biased region" description="Basic and acidic residues" evidence="1">
    <location>
        <begin position="33"/>
        <end position="49"/>
    </location>
</feature>
<feature type="region of interest" description="Disordered" evidence="1">
    <location>
        <begin position="386"/>
        <end position="407"/>
    </location>
</feature>
<feature type="compositionally biased region" description="Basic residues" evidence="1">
    <location>
        <begin position="435"/>
        <end position="451"/>
    </location>
</feature>
<feature type="compositionally biased region" description="Basic residues" evidence="1">
    <location>
        <begin position="115"/>
        <end position="126"/>
    </location>
</feature>
<organism evidence="2 3">
    <name type="scientific">Cupriavidus taiwanensis</name>
    <dbReference type="NCBI Taxonomy" id="164546"/>
    <lineage>
        <taxon>Bacteria</taxon>
        <taxon>Pseudomonadati</taxon>
        <taxon>Pseudomonadota</taxon>
        <taxon>Betaproteobacteria</taxon>
        <taxon>Burkholderiales</taxon>
        <taxon>Burkholderiaceae</taxon>
        <taxon>Cupriavidus</taxon>
    </lineage>
</organism>